<accession>A0A0G4EXY7</accession>
<dbReference type="InParanoid" id="A0A0G4EXY7"/>
<dbReference type="AlphaFoldDB" id="A0A0G4EXY7"/>
<organism evidence="2 3">
    <name type="scientific">Vitrella brassicaformis (strain CCMP3155)</name>
    <dbReference type="NCBI Taxonomy" id="1169540"/>
    <lineage>
        <taxon>Eukaryota</taxon>
        <taxon>Sar</taxon>
        <taxon>Alveolata</taxon>
        <taxon>Colpodellida</taxon>
        <taxon>Vitrellaceae</taxon>
        <taxon>Vitrella</taxon>
    </lineage>
</organism>
<dbReference type="VEuPathDB" id="CryptoDB:Vbra_1557"/>
<evidence type="ECO:0000313" key="2">
    <source>
        <dbReference type="EMBL" id="CEM03484.1"/>
    </source>
</evidence>
<evidence type="ECO:0000256" key="1">
    <source>
        <dbReference type="SAM" id="MobiDB-lite"/>
    </source>
</evidence>
<dbReference type="EMBL" id="CDMY01000342">
    <property type="protein sequence ID" value="CEM03484.1"/>
    <property type="molecule type" value="Genomic_DNA"/>
</dbReference>
<keyword evidence="3" id="KW-1185">Reference proteome</keyword>
<dbReference type="Proteomes" id="UP000041254">
    <property type="component" value="Unassembled WGS sequence"/>
</dbReference>
<feature type="region of interest" description="Disordered" evidence="1">
    <location>
        <begin position="46"/>
        <end position="92"/>
    </location>
</feature>
<reference evidence="2 3" key="1">
    <citation type="submission" date="2014-11" db="EMBL/GenBank/DDBJ databases">
        <authorList>
            <person name="Zhu J."/>
            <person name="Qi W."/>
            <person name="Song R."/>
        </authorList>
    </citation>
    <scope>NUCLEOTIDE SEQUENCE [LARGE SCALE GENOMIC DNA]</scope>
</reference>
<sequence length="198" mass="20830">MFFAPLAQKILPYAEMQQSSGTMWNDSSQVWHSTFSSDASHPFASGFASPDLAPDTQTSTPGAGAGSRRVDLSRRAVPQQSLDSGSLAGDITNGRRADLNRLPVEDAAEDDPLLMQNQECEPVLEAAAQTVACCGMVFDMGIRSCEGLLKGQLHSLREQNKQAAAAAAARRGSAASGTGNVALQTIGGYTQAAEAVWK</sequence>
<evidence type="ECO:0000313" key="3">
    <source>
        <dbReference type="Proteomes" id="UP000041254"/>
    </source>
</evidence>
<protein>
    <submittedName>
        <fullName evidence="2">Uncharacterized protein</fullName>
    </submittedName>
</protein>
<name>A0A0G4EXY7_VITBC</name>
<proteinExistence type="predicted"/>
<gene>
    <name evidence="2" type="ORF">Vbra_1557</name>
</gene>